<comment type="function">
    <text evidence="14">Proteolytically removes the C-terminal three residues of farnesylated proteins.</text>
</comment>
<name>A0A1W5KK52_MYLCI</name>
<feature type="domain" description="CAAX prenyl protease 1 N-terminal" evidence="16">
    <location>
        <begin position="31"/>
        <end position="210"/>
    </location>
</feature>
<comment type="catalytic activity">
    <reaction evidence="11 14">
        <text>Hydrolyzes the peptide bond -P2-(S-farnesyl or geranylgeranyl)C-P1'-P2'-P3'-COOH where P1' and P2' are amino acids with aliphatic side chains and P3' is any C-terminal residue.</text>
        <dbReference type="EC" id="3.4.24.84"/>
    </reaction>
</comment>
<dbReference type="PANTHER" id="PTHR10120">
    <property type="entry name" value="CAAX PRENYL PROTEASE 1"/>
    <property type="match status" value="1"/>
</dbReference>
<feature type="transmembrane region" description="Helical" evidence="14">
    <location>
        <begin position="180"/>
        <end position="203"/>
    </location>
</feature>
<accession>A0A1W5KK52</accession>
<evidence type="ECO:0000256" key="3">
    <source>
        <dbReference type="ARBA" id="ARBA00022692"/>
    </source>
</evidence>
<proteinExistence type="evidence at transcript level"/>
<evidence type="ECO:0000259" key="15">
    <source>
        <dbReference type="Pfam" id="PF01435"/>
    </source>
</evidence>
<keyword evidence="2 14" id="KW-0645">Protease</keyword>
<feature type="transmembrane region" description="Helical" evidence="14">
    <location>
        <begin position="67"/>
        <end position="93"/>
    </location>
</feature>
<evidence type="ECO:0000256" key="1">
    <source>
        <dbReference type="ARBA" id="ARBA00004477"/>
    </source>
</evidence>
<evidence type="ECO:0000256" key="11">
    <source>
        <dbReference type="ARBA" id="ARBA00044456"/>
    </source>
</evidence>
<evidence type="ECO:0000256" key="5">
    <source>
        <dbReference type="ARBA" id="ARBA00022801"/>
    </source>
</evidence>
<keyword evidence="8 14" id="KW-1133">Transmembrane helix</keyword>
<feature type="transmembrane region" description="Helical" evidence="14">
    <location>
        <begin position="304"/>
        <end position="326"/>
    </location>
</feature>
<dbReference type="GO" id="GO:0071586">
    <property type="term" value="P:CAAX-box protein processing"/>
    <property type="evidence" value="ECO:0007669"/>
    <property type="project" value="UniProtKB-UniRule"/>
</dbReference>
<keyword evidence="7 13" id="KW-0862">Zinc</keyword>
<dbReference type="CDD" id="cd07343">
    <property type="entry name" value="M48A_Zmpste24p_like"/>
    <property type="match status" value="1"/>
</dbReference>
<dbReference type="InterPro" id="IPR027057">
    <property type="entry name" value="CAXX_Prtase_1"/>
</dbReference>
<keyword evidence="6 14" id="KW-0256">Endoplasmic reticulum</keyword>
<evidence type="ECO:0000256" key="7">
    <source>
        <dbReference type="ARBA" id="ARBA00022833"/>
    </source>
</evidence>
<evidence type="ECO:0000256" key="12">
    <source>
        <dbReference type="PIRSR" id="PIRSR627057-1"/>
    </source>
</evidence>
<dbReference type="GO" id="GO:0004222">
    <property type="term" value="F:metalloendopeptidase activity"/>
    <property type="evidence" value="ECO:0007669"/>
    <property type="project" value="UniProtKB-UniRule"/>
</dbReference>
<keyword evidence="3 14" id="KW-0812">Transmembrane</keyword>
<comment type="subcellular location">
    <subcellularLocation>
        <location evidence="1 14">Endoplasmic reticulum membrane</location>
        <topology evidence="1 14">Multi-pass membrane protein</topology>
    </subcellularLocation>
</comment>
<evidence type="ECO:0000259" key="16">
    <source>
        <dbReference type="Pfam" id="PF16491"/>
    </source>
</evidence>
<feature type="active site" description="Proton donor" evidence="12">
    <location>
        <position position="372"/>
    </location>
</feature>
<feature type="domain" description="Peptidase M48" evidence="15">
    <location>
        <begin position="214"/>
        <end position="424"/>
    </location>
</feature>
<feature type="binding site" evidence="13">
    <location>
        <position position="368"/>
    </location>
    <ligand>
        <name>Zn(2+)</name>
        <dbReference type="ChEBI" id="CHEBI:29105"/>
        <note>catalytic</note>
    </ligand>
</feature>
<dbReference type="FunFam" id="3.30.2010.10:FF:000002">
    <property type="entry name" value="CAAX prenyl protease"/>
    <property type="match status" value="1"/>
</dbReference>
<keyword evidence="5 14" id="KW-0378">Hydrolase</keyword>
<protein>
    <recommendedName>
        <fullName evidence="14">CAAX prenyl protease</fullName>
        <ecNumber evidence="14">3.4.24.84</ecNumber>
    </recommendedName>
</protein>
<evidence type="ECO:0000256" key="14">
    <source>
        <dbReference type="RuleBase" id="RU366005"/>
    </source>
</evidence>
<keyword evidence="9 14" id="KW-0482">Metalloprotease</keyword>
<evidence type="ECO:0000256" key="13">
    <source>
        <dbReference type="PIRSR" id="PIRSR627057-2"/>
    </source>
</evidence>
<dbReference type="Gene3D" id="3.30.2010.10">
    <property type="entry name" value="Metalloproteases ('zincins'), catalytic domain"/>
    <property type="match status" value="1"/>
</dbReference>
<keyword evidence="4 13" id="KW-0479">Metal-binding</keyword>
<dbReference type="EMBL" id="KU941585">
    <property type="protein sequence ID" value="AMR44688.1"/>
    <property type="molecule type" value="mRNA"/>
</dbReference>
<organism evidence="17">
    <name type="scientific">Mylabris cichorii</name>
    <name type="common">Blister beetle</name>
    <dbReference type="NCBI Taxonomy" id="580878"/>
    <lineage>
        <taxon>Eukaryota</taxon>
        <taxon>Metazoa</taxon>
        <taxon>Ecdysozoa</taxon>
        <taxon>Arthropoda</taxon>
        <taxon>Hexapoda</taxon>
        <taxon>Insecta</taxon>
        <taxon>Pterygota</taxon>
        <taxon>Neoptera</taxon>
        <taxon>Endopterygota</taxon>
        <taxon>Coleoptera</taxon>
        <taxon>Polyphaga</taxon>
        <taxon>Cucujiformia</taxon>
        <taxon>Meloidae</taxon>
        <taxon>Meloinae</taxon>
        <taxon>Mylabris</taxon>
    </lineage>
</organism>
<comment type="similarity">
    <text evidence="14">Belongs to the peptidase M48A family.</text>
</comment>
<feature type="transmembrane region" description="Helical" evidence="14">
    <location>
        <begin position="156"/>
        <end position="174"/>
    </location>
</feature>
<evidence type="ECO:0000256" key="6">
    <source>
        <dbReference type="ARBA" id="ARBA00022824"/>
    </source>
</evidence>
<sequence length="433" mass="50876">MNVPEELIIRYAILSFTWAEYLWESYLSSRQYRKVKEIREVPTILEGTITQEMFDKARLYNLAKLQFGFIIGTISVLISTIVITCNIFLLIWNLAMSIRIVDSEILTSCIWVSILLTISAIIELPLTIYYTFGLEEKFGFNKQTVFFFIWDNTKQFMLIHIFSWIITSLIIVLIKSSGDFFFLYLWLLICIMIIVLCFLYPWVIAPVFDKFVPLPEGELRTEIENLATRLNFPLNQLYVVEGSKRSSHSNAYLCGLFKTKRIVLFDTLLAKRDGESVYKNDEILAILTHELGHWKYNHIIKKMIFIQMNLLLLFIAFSFLFKYPPIYYAFGFYDQQPVLIGLIILQYLMIPYNILSSFLMNYLSRKFELQADLFAVELNRGEPLIRALIQMNKDNLGFPIYDDLYSAWHHSHPPLLKRIAILKRAAQIRRNQS</sequence>
<feature type="transmembrane region" description="Helical" evidence="14">
    <location>
        <begin position="338"/>
        <end position="360"/>
    </location>
</feature>
<evidence type="ECO:0000256" key="10">
    <source>
        <dbReference type="ARBA" id="ARBA00023136"/>
    </source>
</evidence>
<feature type="active site" evidence="12">
    <location>
        <position position="290"/>
    </location>
</feature>
<gene>
    <name evidence="17" type="primary">STE24</name>
</gene>
<dbReference type="GO" id="GO:0046872">
    <property type="term" value="F:metal ion binding"/>
    <property type="evidence" value="ECO:0007669"/>
    <property type="project" value="UniProtKB-UniRule"/>
</dbReference>
<dbReference type="InterPro" id="IPR032456">
    <property type="entry name" value="Peptidase_M48_N"/>
</dbReference>
<dbReference type="GO" id="GO:0005789">
    <property type="term" value="C:endoplasmic reticulum membrane"/>
    <property type="evidence" value="ECO:0007669"/>
    <property type="project" value="UniProtKB-SubCell"/>
</dbReference>
<evidence type="ECO:0000256" key="8">
    <source>
        <dbReference type="ARBA" id="ARBA00022989"/>
    </source>
</evidence>
<comment type="cofactor">
    <cofactor evidence="13 14">
        <name>Zn(2+)</name>
        <dbReference type="ChEBI" id="CHEBI:29105"/>
    </cofactor>
    <text evidence="13 14">Binds 1 zinc ion per subunit.</text>
</comment>
<dbReference type="Pfam" id="PF16491">
    <property type="entry name" value="Peptidase_M48_N"/>
    <property type="match status" value="1"/>
</dbReference>
<evidence type="ECO:0000256" key="9">
    <source>
        <dbReference type="ARBA" id="ARBA00023049"/>
    </source>
</evidence>
<evidence type="ECO:0000256" key="4">
    <source>
        <dbReference type="ARBA" id="ARBA00022723"/>
    </source>
</evidence>
<keyword evidence="10 14" id="KW-0472">Membrane</keyword>
<feature type="binding site" evidence="13">
    <location>
        <position position="289"/>
    </location>
    <ligand>
        <name>Zn(2+)</name>
        <dbReference type="ChEBI" id="CHEBI:29105"/>
        <note>catalytic</note>
    </ligand>
</feature>
<dbReference type="AlphaFoldDB" id="A0A1W5KK52"/>
<feature type="transmembrane region" description="Helical" evidence="14">
    <location>
        <begin position="105"/>
        <end position="132"/>
    </location>
</feature>
<feature type="binding site" evidence="13">
    <location>
        <position position="293"/>
    </location>
    <ligand>
        <name>Zn(2+)</name>
        <dbReference type="ChEBI" id="CHEBI:29105"/>
        <note>catalytic</note>
    </ligand>
</feature>
<dbReference type="InterPro" id="IPR001915">
    <property type="entry name" value="Peptidase_M48"/>
</dbReference>
<evidence type="ECO:0000313" key="17">
    <source>
        <dbReference type="EMBL" id="AMR44688.1"/>
    </source>
</evidence>
<dbReference type="Pfam" id="PF01435">
    <property type="entry name" value="Peptidase_M48"/>
    <property type="match status" value="1"/>
</dbReference>
<reference evidence="17" key="1">
    <citation type="submission" date="2016-03" db="EMBL/GenBank/DDBJ databases">
        <title>Isolation and functional analysis of genes involved in cantharidin biosynthesis in the blister beetle Mylabris cichorii.</title>
        <authorList>
            <person name="Huang Y."/>
        </authorList>
    </citation>
    <scope>NUCLEOTIDE SEQUENCE</scope>
</reference>
<evidence type="ECO:0000256" key="2">
    <source>
        <dbReference type="ARBA" id="ARBA00022670"/>
    </source>
</evidence>
<dbReference type="EC" id="3.4.24.84" evidence="14"/>